<comment type="caution">
    <text evidence="1">The sequence shown here is derived from an EMBL/GenBank/DDBJ whole genome shotgun (WGS) entry which is preliminary data.</text>
</comment>
<evidence type="ECO:0000313" key="2">
    <source>
        <dbReference type="Proteomes" id="UP000191500"/>
    </source>
</evidence>
<evidence type="ECO:0000313" key="1">
    <source>
        <dbReference type="EMBL" id="OQE36198.1"/>
    </source>
</evidence>
<dbReference type="Proteomes" id="UP000191500">
    <property type="component" value="Unassembled WGS sequence"/>
</dbReference>
<organism evidence="1 2">
    <name type="scientific">Penicillium coprophilum</name>
    <dbReference type="NCBI Taxonomy" id="36646"/>
    <lineage>
        <taxon>Eukaryota</taxon>
        <taxon>Fungi</taxon>
        <taxon>Dikarya</taxon>
        <taxon>Ascomycota</taxon>
        <taxon>Pezizomycotina</taxon>
        <taxon>Eurotiomycetes</taxon>
        <taxon>Eurotiomycetidae</taxon>
        <taxon>Eurotiales</taxon>
        <taxon>Aspergillaceae</taxon>
        <taxon>Penicillium</taxon>
    </lineage>
</organism>
<dbReference type="AlphaFoldDB" id="A0A1V6UCM3"/>
<dbReference type="STRING" id="36646.A0A1V6UCM3"/>
<sequence>MAVQRAITSSTRCKATFWEDGLLLPFGHPRRGFHIPNPTIFYDEATWPMDDKADPLTGWSIQEVYGTQTSAAMDVYGKLFVHLRKVVKKFLDRLTILNVDFEMVNIDAKELPLHLAKDHYTRIEVSNICDASYLGIRATLTALAPLLQPPEMNPNATLITLFLNAVMDIAKANGEKDSMSNMNLLLEYLPRPDWLSLAKPQGADMMRLWDSRALVMDVRKHFQKYMQVHGFTRVAADLKVDFKSRNTIVEEWPTQLKLQVKQKGGVEEFNTLLGSDFSGLEHYVEWRRTV</sequence>
<gene>
    <name evidence="1" type="ORF">PENCOP_c012G06427</name>
</gene>
<keyword evidence="2" id="KW-1185">Reference proteome</keyword>
<reference evidence="2" key="1">
    <citation type="journal article" date="2017" name="Nat. Microbiol.">
        <title>Global analysis of biosynthetic gene clusters reveals vast potential of secondary metabolite production in Penicillium species.</title>
        <authorList>
            <person name="Nielsen J.C."/>
            <person name="Grijseels S."/>
            <person name="Prigent S."/>
            <person name="Ji B."/>
            <person name="Dainat J."/>
            <person name="Nielsen K.F."/>
            <person name="Frisvad J.C."/>
            <person name="Workman M."/>
            <person name="Nielsen J."/>
        </authorList>
    </citation>
    <scope>NUCLEOTIDE SEQUENCE [LARGE SCALE GENOMIC DNA]</scope>
    <source>
        <strain evidence="2">IBT 31321</strain>
    </source>
</reference>
<proteinExistence type="predicted"/>
<protein>
    <submittedName>
        <fullName evidence="1">Uncharacterized protein</fullName>
    </submittedName>
</protein>
<dbReference type="EMBL" id="MDDG01000012">
    <property type="protein sequence ID" value="OQE36198.1"/>
    <property type="molecule type" value="Genomic_DNA"/>
</dbReference>
<accession>A0A1V6UCM3</accession>
<name>A0A1V6UCM3_9EURO</name>